<gene>
    <name evidence="2" type="ORF">P873_05145</name>
</gene>
<feature type="transmembrane region" description="Helical" evidence="1">
    <location>
        <begin position="61"/>
        <end position="85"/>
    </location>
</feature>
<sequence>MSALARALSAEALKLRRTLALWMCAIAPAVVAGMMVLQLVARELKPSPMSGEQVWQAFGANVYGLWIVLMLPLFVTLQSALLAGLEHGNQQWKHLLALPLPRPAHYAAKWLVLVAMTAAAFALLVLLTALGGGVLMVAKPVFGLAGAPPWAYLAKTGAIGFVASLPMLALQGWIALRFRSFTIAVAAGMSATVGGFLIVQSSDWAPRYPWTMPIQALASPENADPVRAVTVGLVLGLALAVLAIVHLARRDAA</sequence>
<dbReference type="OrthoDB" id="5951044at2"/>
<dbReference type="Pfam" id="PF12730">
    <property type="entry name" value="ABC2_membrane_4"/>
    <property type="match status" value="1"/>
</dbReference>
<organism evidence="2 3">
    <name type="scientific">Arenimonas composti TR7-09 = DSM 18010</name>
    <dbReference type="NCBI Taxonomy" id="1121013"/>
    <lineage>
        <taxon>Bacteria</taxon>
        <taxon>Pseudomonadati</taxon>
        <taxon>Pseudomonadota</taxon>
        <taxon>Gammaproteobacteria</taxon>
        <taxon>Lysobacterales</taxon>
        <taxon>Lysobacteraceae</taxon>
        <taxon>Arenimonas</taxon>
    </lineage>
</organism>
<reference evidence="2 3" key="1">
    <citation type="submission" date="2013-09" db="EMBL/GenBank/DDBJ databases">
        <title>Genome sequencing of Arenimonas composti.</title>
        <authorList>
            <person name="Chen F."/>
            <person name="Wang G."/>
        </authorList>
    </citation>
    <scope>NUCLEOTIDE SEQUENCE [LARGE SCALE GENOMIC DNA]</scope>
    <source>
        <strain evidence="2 3">TR7-09</strain>
    </source>
</reference>
<keyword evidence="1" id="KW-1133">Transmembrane helix</keyword>
<dbReference type="STRING" id="1121013.GCA_000426365_01610"/>
<evidence type="ECO:0008006" key="4">
    <source>
        <dbReference type="Google" id="ProtNLM"/>
    </source>
</evidence>
<feature type="transmembrane region" description="Helical" evidence="1">
    <location>
        <begin position="150"/>
        <end position="169"/>
    </location>
</feature>
<dbReference type="eggNOG" id="COG4200">
    <property type="taxonomic scope" value="Bacteria"/>
</dbReference>
<keyword evidence="3" id="KW-1185">Reference proteome</keyword>
<feature type="transmembrane region" description="Helical" evidence="1">
    <location>
        <begin position="20"/>
        <end position="41"/>
    </location>
</feature>
<dbReference type="AlphaFoldDB" id="A0A091BGU2"/>
<dbReference type="Proteomes" id="UP000029391">
    <property type="component" value="Unassembled WGS sequence"/>
</dbReference>
<dbReference type="EMBL" id="AWXU01000016">
    <property type="protein sequence ID" value="KFN50777.1"/>
    <property type="molecule type" value="Genomic_DNA"/>
</dbReference>
<dbReference type="RefSeq" id="WP_026816878.1">
    <property type="nucleotide sequence ID" value="NZ_AUFF01000003.1"/>
</dbReference>
<dbReference type="CDD" id="cd21809">
    <property type="entry name" value="ABC-2_lan_permease-like"/>
    <property type="match status" value="1"/>
</dbReference>
<keyword evidence="1" id="KW-0812">Transmembrane</keyword>
<evidence type="ECO:0000313" key="2">
    <source>
        <dbReference type="EMBL" id="KFN50777.1"/>
    </source>
</evidence>
<proteinExistence type="predicted"/>
<feature type="transmembrane region" description="Helical" evidence="1">
    <location>
        <begin position="228"/>
        <end position="248"/>
    </location>
</feature>
<evidence type="ECO:0000256" key="1">
    <source>
        <dbReference type="SAM" id="Phobius"/>
    </source>
</evidence>
<keyword evidence="1" id="KW-0472">Membrane</keyword>
<evidence type="ECO:0000313" key="3">
    <source>
        <dbReference type="Proteomes" id="UP000029391"/>
    </source>
</evidence>
<feature type="transmembrane region" description="Helical" evidence="1">
    <location>
        <begin position="106"/>
        <end position="130"/>
    </location>
</feature>
<comment type="caution">
    <text evidence="2">The sequence shown here is derived from an EMBL/GenBank/DDBJ whole genome shotgun (WGS) entry which is preliminary data.</text>
</comment>
<accession>A0A091BGU2</accession>
<name>A0A091BGU2_9GAMM</name>
<feature type="transmembrane region" description="Helical" evidence="1">
    <location>
        <begin position="181"/>
        <end position="199"/>
    </location>
</feature>
<protein>
    <recommendedName>
        <fullName evidence="4">ABC transporter permease</fullName>
    </recommendedName>
</protein>